<dbReference type="AlphaFoldDB" id="A0A8S4PNG2"/>
<accession>A0A8S4PNG2</accession>
<evidence type="ECO:0000313" key="1">
    <source>
        <dbReference type="EMBL" id="CAH1794773.1"/>
    </source>
</evidence>
<protein>
    <submittedName>
        <fullName evidence="1">Uncharacterized protein</fullName>
    </submittedName>
</protein>
<dbReference type="Proteomes" id="UP000749559">
    <property type="component" value="Unassembled WGS sequence"/>
</dbReference>
<comment type="caution">
    <text evidence="1">The sequence shown here is derived from an EMBL/GenBank/DDBJ whole genome shotgun (WGS) entry which is preliminary data.</text>
</comment>
<proteinExistence type="predicted"/>
<sequence>MSHDSSFRALVQSCASYGDYWLDINGIRPDSSPRLHVCPSLQEYNSYSHGRLDVRRSRILDDRTNSVRSTGTERTLVVRSHCDWKHIMLCLGDPMCAPD</sequence>
<name>A0A8S4PNG2_OWEFU</name>
<evidence type="ECO:0000313" key="2">
    <source>
        <dbReference type="Proteomes" id="UP000749559"/>
    </source>
</evidence>
<organism evidence="1 2">
    <name type="scientific">Owenia fusiformis</name>
    <name type="common">Polychaete worm</name>
    <dbReference type="NCBI Taxonomy" id="6347"/>
    <lineage>
        <taxon>Eukaryota</taxon>
        <taxon>Metazoa</taxon>
        <taxon>Spiralia</taxon>
        <taxon>Lophotrochozoa</taxon>
        <taxon>Annelida</taxon>
        <taxon>Polychaeta</taxon>
        <taxon>Sedentaria</taxon>
        <taxon>Canalipalpata</taxon>
        <taxon>Sabellida</taxon>
        <taxon>Oweniida</taxon>
        <taxon>Oweniidae</taxon>
        <taxon>Owenia</taxon>
    </lineage>
</organism>
<keyword evidence="2" id="KW-1185">Reference proteome</keyword>
<gene>
    <name evidence="1" type="ORF">OFUS_LOCUS19416</name>
</gene>
<reference evidence="1" key="1">
    <citation type="submission" date="2022-03" db="EMBL/GenBank/DDBJ databases">
        <authorList>
            <person name="Martin C."/>
        </authorList>
    </citation>
    <scope>NUCLEOTIDE SEQUENCE</scope>
</reference>
<dbReference type="EMBL" id="CAIIXF020000009">
    <property type="protein sequence ID" value="CAH1794773.1"/>
    <property type="molecule type" value="Genomic_DNA"/>
</dbReference>